<evidence type="ECO:0000313" key="12">
    <source>
        <dbReference type="Ensembl" id="ENSSVLP00005006368.1"/>
    </source>
</evidence>
<keyword evidence="6" id="KW-0211">Defensin</keyword>
<evidence type="ECO:0000259" key="11">
    <source>
        <dbReference type="PROSITE" id="PS00269"/>
    </source>
</evidence>
<evidence type="ECO:0000256" key="3">
    <source>
        <dbReference type="ARBA" id="ARBA00022525"/>
    </source>
</evidence>
<evidence type="ECO:0000256" key="4">
    <source>
        <dbReference type="ARBA" id="ARBA00022529"/>
    </source>
</evidence>
<accession>A0A8D2AXS9</accession>
<comment type="subcellular location">
    <subcellularLocation>
        <location evidence="1">Secreted</location>
    </subcellularLocation>
</comment>
<dbReference type="GO" id="GO:0051673">
    <property type="term" value="P:disruption of plasma membrane integrity in another organism"/>
    <property type="evidence" value="ECO:0007669"/>
    <property type="project" value="TreeGrafter"/>
</dbReference>
<dbReference type="InterPro" id="IPR002366">
    <property type="entry name" value="Alpha-defensin_N"/>
</dbReference>
<feature type="chain" id="PRO_5034028544" description="Mammalian defensins domain-containing protein" evidence="10">
    <location>
        <begin position="20"/>
        <end position="94"/>
    </location>
</feature>
<feature type="region of interest" description="Disordered" evidence="9">
    <location>
        <begin position="23"/>
        <end position="46"/>
    </location>
</feature>
<dbReference type="GO" id="GO:0005615">
    <property type="term" value="C:extracellular space"/>
    <property type="evidence" value="ECO:0007669"/>
    <property type="project" value="InterPro"/>
</dbReference>
<dbReference type="GO" id="GO:0002227">
    <property type="term" value="P:innate immune response in mucosa"/>
    <property type="evidence" value="ECO:0007669"/>
    <property type="project" value="TreeGrafter"/>
</dbReference>
<dbReference type="GO" id="GO:0050830">
    <property type="term" value="P:defense response to Gram-positive bacterium"/>
    <property type="evidence" value="ECO:0007669"/>
    <property type="project" value="TreeGrafter"/>
</dbReference>
<name>A0A8D2AXS9_SCIVU</name>
<proteinExistence type="inferred from homology"/>
<dbReference type="GO" id="GO:0019731">
    <property type="term" value="P:antibacterial humoral response"/>
    <property type="evidence" value="ECO:0007669"/>
    <property type="project" value="TreeGrafter"/>
</dbReference>
<reference evidence="12" key="2">
    <citation type="submission" date="2025-09" db="UniProtKB">
        <authorList>
            <consortium name="Ensembl"/>
        </authorList>
    </citation>
    <scope>IDENTIFICATION</scope>
</reference>
<evidence type="ECO:0000256" key="2">
    <source>
        <dbReference type="ARBA" id="ARBA00006519"/>
    </source>
</evidence>
<feature type="signal peptide" evidence="10">
    <location>
        <begin position="1"/>
        <end position="19"/>
    </location>
</feature>
<dbReference type="GO" id="GO:0061844">
    <property type="term" value="P:antimicrobial humoral immune response mediated by antimicrobial peptide"/>
    <property type="evidence" value="ECO:0007669"/>
    <property type="project" value="TreeGrafter"/>
</dbReference>
<keyword evidence="3" id="KW-0964">Secreted</keyword>
<dbReference type="GeneTree" id="ENSGT00940000153268"/>
<dbReference type="PIRSF" id="PIRSF001875">
    <property type="entry name" value="Alpha-defensin"/>
    <property type="match status" value="1"/>
</dbReference>
<dbReference type="InterPro" id="IPR016327">
    <property type="entry name" value="Alpha-defensin"/>
</dbReference>
<keyword evidence="7" id="KW-0044">Antibiotic</keyword>
<protein>
    <recommendedName>
        <fullName evidence="11">Mammalian defensins domain-containing protein</fullName>
    </recommendedName>
</protein>
<feature type="domain" description="Mammalian defensins" evidence="11">
    <location>
        <begin position="65"/>
        <end position="93"/>
    </location>
</feature>
<evidence type="ECO:0000256" key="7">
    <source>
        <dbReference type="ARBA" id="ARBA00023022"/>
    </source>
</evidence>
<dbReference type="Proteomes" id="UP000694564">
    <property type="component" value="Chromosome 5"/>
</dbReference>
<evidence type="ECO:0000256" key="8">
    <source>
        <dbReference type="ARBA" id="ARBA00023157"/>
    </source>
</evidence>
<dbReference type="GO" id="GO:0050829">
    <property type="term" value="P:defense response to Gram-negative bacterium"/>
    <property type="evidence" value="ECO:0007669"/>
    <property type="project" value="TreeGrafter"/>
</dbReference>
<dbReference type="SMART" id="SM01418">
    <property type="entry name" value="Defensin_propep"/>
    <property type="match status" value="1"/>
</dbReference>
<dbReference type="GO" id="GO:0031012">
    <property type="term" value="C:extracellular matrix"/>
    <property type="evidence" value="ECO:0007669"/>
    <property type="project" value="TreeGrafter"/>
</dbReference>
<keyword evidence="8" id="KW-1015">Disulfide bond</keyword>
<organism evidence="12 13">
    <name type="scientific">Sciurus vulgaris</name>
    <name type="common">Eurasian red squirrel</name>
    <dbReference type="NCBI Taxonomy" id="55149"/>
    <lineage>
        <taxon>Eukaryota</taxon>
        <taxon>Metazoa</taxon>
        <taxon>Chordata</taxon>
        <taxon>Craniata</taxon>
        <taxon>Vertebrata</taxon>
        <taxon>Euteleostomi</taxon>
        <taxon>Mammalia</taxon>
        <taxon>Eutheria</taxon>
        <taxon>Euarchontoglires</taxon>
        <taxon>Glires</taxon>
        <taxon>Rodentia</taxon>
        <taxon>Sciuromorpha</taxon>
        <taxon>Sciuridae</taxon>
        <taxon>Sciurinae</taxon>
        <taxon>Sciurini</taxon>
        <taxon>Sciurus</taxon>
    </lineage>
</organism>
<evidence type="ECO:0000256" key="5">
    <source>
        <dbReference type="ARBA" id="ARBA00022729"/>
    </source>
</evidence>
<dbReference type="PANTHER" id="PTHR11876">
    <property type="entry name" value="ALPHA-DEFENSIN 1"/>
    <property type="match status" value="1"/>
</dbReference>
<dbReference type="PANTHER" id="PTHR11876:SF28">
    <property type="entry name" value="ALPHA-DEFENSIN 1"/>
    <property type="match status" value="1"/>
</dbReference>
<evidence type="ECO:0000256" key="1">
    <source>
        <dbReference type="ARBA" id="ARBA00004613"/>
    </source>
</evidence>
<keyword evidence="4" id="KW-0929">Antimicrobial</keyword>
<dbReference type="AlphaFoldDB" id="A0A8D2AXS9"/>
<evidence type="ECO:0000256" key="6">
    <source>
        <dbReference type="ARBA" id="ARBA00022940"/>
    </source>
</evidence>
<evidence type="ECO:0000313" key="13">
    <source>
        <dbReference type="Proteomes" id="UP000694564"/>
    </source>
</evidence>
<keyword evidence="5 10" id="KW-0732">Signal</keyword>
<evidence type="ECO:0000256" key="9">
    <source>
        <dbReference type="SAM" id="MobiDB-lite"/>
    </source>
</evidence>
<comment type="similarity">
    <text evidence="2">Belongs to the alpha-defensin family.</text>
</comment>
<dbReference type="PROSITE" id="PS00269">
    <property type="entry name" value="DEFENSIN"/>
    <property type="match status" value="1"/>
</dbReference>
<keyword evidence="13" id="KW-1185">Reference proteome</keyword>
<evidence type="ECO:0000256" key="10">
    <source>
        <dbReference type="SAM" id="SignalP"/>
    </source>
</evidence>
<dbReference type="GO" id="GO:0071222">
    <property type="term" value="P:cellular response to lipopolysaccharide"/>
    <property type="evidence" value="ECO:0007669"/>
    <property type="project" value="TreeGrafter"/>
</dbReference>
<sequence length="94" mass="10152">MRTLALLAALLLLALQAQAEPIRGNAEEAKDKDQTGDEDQEMSISFGAGPDMALQQAVLRKNAVCRCKKGSCGRGEHHQGACLRPGKRHILCCH</sequence>
<dbReference type="Ensembl" id="ENSSVLT00005007096.1">
    <property type="protein sequence ID" value="ENSSVLP00005006368.1"/>
    <property type="gene ID" value="ENSSVLG00005005166.1"/>
</dbReference>
<dbReference type="InterPro" id="IPR006081">
    <property type="entry name" value="Alpha-defensin_C"/>
</dbReference>
<reference evidence="12" key="1">
    <citation type="submission" date="2025-08" db="UniProtKB">
        <authorList>
            <consortium name="Ensembl"/>
        </authorList>
    </citation>
    <scope>IDENTIFICATION</scope>
</reference>
<dbReference type="Pfam" id="PF00323">
    <property type="entry name" value="Defensin_1"/>
    <property type="match status" value="1"/>
</dbReference>
<dbReference type="OrthoDB" id="9837636at2759"/>
<dbReference type="Pfam" id="PF00879">
    <property type="entry name" value="Defensin_propep"/>
    <property type="match status" value="1"/>
</dbReference>
<feature type="compositionally biased region" description="Basic and acidic residues" evidence="9">
    <location>
        <begin position="25"/>
        <end position="35"/>
    </location>
</feature>